<dbReference type="OrthoDB" id="2080922at2"/>
<evidence type="ECO:0000313" key="1">
    <source>
        <dbReference type="EMBL" id="ASS37902.1"/>
    </source>
</evidence>
<keyword evidence="2" id="KW-1185">Reference proteome</keyword>
<evidence type="ECO:0000313" key="2">
    <source>
        <dbReference type="Proteomes" id="UP000214689"/>
    </source>
</evidence>
<dbReference type="RefSeq" id="WP_094234136.1">
    <property type="nucleotide sequence ID" value="NZ_CP016199.1"/>
</dbReference>
<name>A0A223ASH2_9FIRM</name>
<dbReference type="Proteomes" id="UP000214689">
    <property type="component" value="Chromosome"/>
</dbReference>
<protein>
    <submittedName>
        <fullName evidence="1">Uncharacterized protein</fullName>
    </submittedName>
</protein>
<accession>A0A223ASH2</accession>
<organism evidence="1 2">
    <name type="scientific">Mogibacterium pumilum</name>
    <dbReference type="NCBI Taxonomy" id="86332"/>
    <lineage>
        <taxon>Bacteria</taxon>
        <taxon>Bacillati</taxon>
        <taxon>Bacillota</taxon>
        <taxon>Clostridia</taxon>
        <taxon>Peptostreptococcales</taxon>
        <taxon>Anaerovoracaceae</taxon>
        <taxon>Mogibacterium</taxon>
    </lineage>
</organism>
<sequence>MKKDIRQSITDYKMPRYICEILCNHYAKAFLDMTIICENDTYIFSYNKKNKQRLVYRELTEIDKLQLVLTLIMINENNRQMLIGAERYLIEPELIYSVRNRTDYGSIGILFYPDTTMTPFNIKLIRFIDKIETKNKKNAISCFDLIKEELAKNEMYRARSIAEKHLNRLLNERAV</sequence>
<proteinExistence type="predicted"/>
<dbReference type="AlphaFoldDB" id="A0A223ASH2"/>
<gene>
    <name evidence="1" type="ORF">AXF17_05290</name>
</gene>
<dbReference type="EMBL" id="CP016199">
    <property type="protein sequence ID" value="ASS37902.1"/>
    <property type="molecule type" value="Genomic_DNA"/>
</dbReference>
<reference evidence="2" key="1">
    <citation type="submission" date="2016-05" db="EMBL/GenBank/DDBJ databases">
        <authorList>
            <person name="Holder M.E."/>
            <person name="Ajami N.J."/>
            <person name="Petrosino J.F."/>
        </authorList>
    </citation>
    <scope>NUCLEOTIDE SEQUENCE [LARGE SCALE GENOMIC DNA]</scope>
    <source>
        <strain evidence="2">ATCC 700696</strain>
    </source>
</reference>